<evidence type="ECO:0000256" key="2">
    <source>
        <dbReference type="ARBA" id="ARBA00022692"/>
    </source>
</evidence>
<dbReference type="GO" id="GO:0016020">
    <property type="term" value="C:membrane"/>
    <property type="evidence" value="ECO:0007669"/>
    <property type="project" value="UniProtKB-SubCell"/>
</dbReference>
<feature type="transmembrane region" description="Helical" evidence="7">
    <location>
        <begin position="74"/>
        <end position="94"/>
    </location>
</feature>
<evidence type="ECO:0000256" key="3">
    <source>
        <dbReference type="ARBA" id="ARBA00022989"/>
    </source>
</evidence>
<dbReference type="Pfam" id="PF01062">
    <property type="entry name" value="Bestrophin"/>
    <property type="match status" value="1"/>
</dbReference>
<feature type="compositionally biased region" description="Acidic residues" evidence="6">
    <location>
        <begin position="690"/>
        <end position="701"/>
    </location>
</feature>
<dbReference type="PANTHER" id="PTHR10736">
    <property type="entry name" value="BESTROPHIN"/>
    <property type="match status" value="1"/>
</dbReference>
<dbReference type="eggNOG" id="KOG3547">
    <property type="taxonomic scope" value="Eukaryota"/>
</dbReference>
<name>T1K0V9_TETUR</name>
<comment type="subcellular location">
    <subcellularLocation>
        <location evidence="1">Membrane</location>
    </subcellularLocation>
</comment>
<feature type="compositionally biased region" description="Low complexity" evidence="6">
    <location>
        <begin position="731"/>
        <end position="746"/>
    </location>
</feature>
<feature type="compositionally biased region" description="Polar residues" evidence="6">
    <location>
        <begin position="719"/>
        <end position="729"/>
    </location>
</feature>
<evidence type="ECO:0000256" key="6">
    <source>
        <dbReference type="SAM" id="MobiDB-lite"/>
    </source>
</evidence>
<feature type="transmembrane region" description="Helical" evidence="7">
    <location>
        <begin position="271"/>
        <end position="288"/>
    </location>
</feature>
<feature type="region of interest" description="Disordered" evidence="6">
    <location>
        <begin position="717"/>
        <end position="755"/>
    </location>
</feature>
<keyword evidence="2 7" id="KW-0812">Transmembrane</keyword>
<feature type="transmembrane region" description="Helical" evidence="7">
    <location>
        <begin position="31"/>
        <end position="54"/>
    </location>
</feature>
<gene>
    <name evidence="8" type="primary">107359206</name>
</gene>
<comment type="similarity">
    <text evidence="5">Belongs to the anion channel-forming bestrophin (TC 1.A.46) family. Calcium-sensitive chloride channel subfamily.</text>
</comment>
<dbReference type="GO" id="GO:0005254">
    <property type="term" value="F:chloride channel activity"/>
    <property type="evidence" value="ECO:0007669"/>
    <property type="project" value="InterPro"/>
</dbReference>
<feature type="region of interest" description="Disordered" evidence="6">
    <location>
        <begin position="664"/>
        <end position="701"/>
    </location>
</feature>
<evidence type="ECO:0000313" key="9">
    <source>
        <dbReference type="Proteomes" id="UP000015104"/>
    </source>
</evidence>
<dbReference type="OrthoDB" id="201595at2759"/>
<dbReference type="EnsemblMetazoa" id="tetur03g09250.1">
    <property type="protein sequence ID" value="tetur03g09250.1"/>
    <property type="gene ID" value="tetur03g09250"/>
</dbReference>
<dbReference type="KEGG" id="tut:107359206"/>
<feature type="region of interest" description="Disordered" evidence="6">
    <location>
        <begin position="395"/>
        <end position="442"/>
    </location>
</feature>
<dbReference type="EMBL" id="CAEY01001145">
    <property type="status" value="NOT_ANNOTATED_CDS"/>
    <property type="molecule type" value="Genomic_DNA"/>
</dbReference>
<feature type="transmembrane region" description="Helical" evidence="7">
    <location>
        <begin position="128"/>
        <end position="148"/>
    </location>
</feature>
<feature type="compositionally biased region" description="Basic and acidic residues" evidence="6">
    <location>
        <begin position="414"/>
        <end position="428"/>
    </location>
</feature>
<dbReference type="InterPro" id="IPR000615">
    <property type="entry name" value="Bestrophin"/>
</dbReference>
<dbReference type="InterPro" id="IPR021134">
    <property type="entry name" value="Bestrophin-like"/>
</dbReference>
<dbReference type="PANTHER" id="PTHR10736:SF0">
    <property type="entry name" value="BESTROPHIN HOMOLOG"/>
    <property type="match status" value="1"/>
</dbReference>
<evidence type="ECO:0000313" key="8">
    <source>
        <dbReference type="EnsemblMetazoa" id="tetur03g09250.1"/>
    </source>
</evidence>
<dbReference type="OMA" id="CEAFTHY"/>
<evidence type="ECO:0000256" key="7">
    <source>
        <dbReference type="SAM" id="Phobius"/>
    </source>
</evidence>
<organism evidence="8 9">
    <name type="scientific">Tetranychus urticae</name>
    <name type="common">Two-spotted spider mite</name>
    <dbReference type="NCBI Taxonomy" id="32264"/>
    <lineage>
        <taxon>Eukaryota</taxon>
        <taxon>Metazoa</taxon>
        <taxon>Ecdysozoa</taxon>
        <taxon>Arthropoda</taxon>
        <taxon>Chelicerata</taxon>
        <taxon>Arachnida</taxon>
        <taxon>Acari</taxon>
        <taxon>Acariformes</taxon>
        <taxon>Trombidiformes</taxon>
        <taxon>Prostigmata</taxon>
        <taxon>Eleutherengona</taxon>
        <taxon>Raphignathae</taxon>
        <taxon>Tetranychoidea</taxon>
        <taxon>Tetranychidae</taxon>
        <taxon>Tetranychus</taxon>
    </lineage>
</organism>
<sequence length="774" mass="87523">MTITYSLSVANARLTGFSRLLLRWKGSIYKLLYREIAIFCAAYYGLSGTYRYLLSDSQRTLFEKLSLYCEAFTHYIPLSFVLGFYVTLVVGRWWQQYMQIPWPDKSLMLIAGHIHGTDERGRMIRRTLARYLLLMQVFTCQAVSIAIFKRFPTLDHIEDAGFITPEEREAYERVPSDHGKWWVPAQWFSTLAIKARKEGRIKHDIFLYQILEELHIQRGYCGMMFAYDWISIPLVYTQTVTIATYTYFLATLMGRQYLDPSKGYQGHEVDLYVPVFTVLEFFFFMGWLKVAEQLINGYGEDDDDFDLHWCLERNTVLSYHIVDNMYSNNPRLTRDKFWDDPKPVLPHTKSSLYFRRAPFLGSAMNLNLDPEEVEIVTMPPIDEEEVDQMYTSTPASPNLVEAEGNEGNTGRTNEQGKNEKDNKEEVSSRHRFLPSLRPPGMRIGQSCDNVSKGPFNRPAHSEKGGFLSIFPPFLLETPPQKRNRTISLAESMNRNCINMHEMAGRTGRTGGGTDTPVNNYHSARVGLPVVHSDIGVRMGVLGSTGLSYPGNNELNGPSSASGLMFRPSPTIDTISRKDSGSIDIRSMNDEDFNGSSNAISASSSRYRLASIEAKENARFNQSFLNGPKTPVNAYFPSHLSLPIQPDSPELEQVVNKLSEITSALPSIEPGSPTSVNEISRRNSKVHSVAEETELDEDEKDIDDETTIRAKIIDKESAKNNDNSGNNRLTIDSGSSSDSTSSQDSFSPFASNEGTVTSMTELLALEKKMEQKEKY</sequence>
<evidence type="ECO:0000256" key="1">
    <source>
        <dbReference type="ARBA" id="ARBA00004370"/>
    </source>
</evidence>
<protein>
    <recommendedName>
        <fullName evidence="10">Bestrophin homolog</fullName>
    </recommendedName>
</protein>
<keyword evidence="9" id="KW-1185">Reference proteome</keyword>
<dbReference type="AlphaFoldDB" id="T1K0V9"/>
<keyword evidence="3 7" id="KW-1133">Transmembrane helix</keyword>
<dbReference type="STRING" id="32264.T1K0V9"/>
<dbReference type="Proteomes" id="UP000015104">
    <property type="component" value="Unassembled WGS sequence"/>
</dbReference>
<evidence type="ECO:0000256" key="4">
    <source>
        <dbReference type="ARBA" id="ARBA00023136"/>
    </source>
</evidence>
<feature type="region of interest" description="Disordered" evidence="6">
    <location>
        <begin position="558"/>
        <end position="577"/>
    </location>
</feature>
<dbReference type="HOGENOM" id="CLU_361441_0_0_1"/>
<feature type="transmembrane region" description="Helical" evidence="7">
    <location>
        <begin position="229"/>
        <end position="250"/>
    </location>
</feature>
<reference evidence="8" key="2">
    <citation type="submission" date="2015-06" db="UniProtKB">
        <authorList>
            <consortium name="EnsemblMetazoa"/>
        </authorList>
    </citation>
    <scope>IDENTIFICATION</scope>
</reference>
<reference evidence="9" key="1">
    <citation type="submission" date="2011-08" db="EMBL/GenBank/DDBJ databases">
        <authorList>
            <person name="Rombauts S."/>
        </authorList>
    </citation>
    <scope>NUCLEOTIDE SEQUENCE</scope>
    <source>
        <strain evidence="9">London</strain>
    </source>
</reference>
<evidence type="ECO:0000256" key="5">
    <source>
        <dbReference type="ARBA" id="ARBA00034769"/>
    </source>
</evidence>
<keyword evidence="4 7" id="KW-0472">Membrane</keyword>
<proteinExistence type="inferred from homology"/>
<accession>T1K0V9</accession>
<evidence type="ECO:0008006" key="10">
    <source>
        <dbReference type="Google" id="ProtNLM"/>
    </source>
</evidence>